<evidence type="ECO:0000313" key="2">
    <source>
        <dbReference type="Proteomes" id="UP000182114"/>
    </source>
</evidence>
<dbReference type="RefSeq" id="WP_139150284.1">
    <property type="nucleotide sequence ID" value="NZ_FNBD01000013.1"/>
</dbReference>
<accession>A0A1G7KN74</accession>
<organism evidence="1 2">
    <name type="scientific">Cellulophaga baltica</name>
    <dbReference type="NCBI Taxonomy" id="76594"/>
    <lineage>
        <taxon>Bacteria</taxon>
        <taxon>Pseudomonadati</taxon>
        <taxon>Bacteroidota</taxon>
        <taxon>Flavobacteriia</taxon>
        <taxon>Flavobacteriales</taxon>
        <taxon>Flavobacteriaceae</taxon>
        <taxon>Cellulophaga</taxon>
    </lineage>
</organism>
<protein>
    <submittedName>
        <fullName evidence="1">Uncharacterized protein</fullName>
    </submittedName>
</protein>
<keyword evidence="2" id="KW-1185">Reference proteome</keyword>
<sequence length="124" mass="13310">MPLVYSFGQSALPTVGKELGKAFAVNKGKVALLNGFSNLGEQYLSTGIAESKWGKQNWGQIDLFDVGASAAYGNFGSVPLKSGLNYTIEGGPNLSSLEDFSKICFLIVLNLRQAILLVLLWVSH</sequence>
<evidence type="ECO:0000313" key="1">
    <source>
        <dbReference type="EMBL" id="SDF38586.1"/>
    </source>
</evidence>
<dbReference type="AlphaFoldDB" id="A0A1G7KN74"/>
<name>A0A1G7KN74_9FLAO</name>
<dbReference type="Proteomes" id="UP000182114">
    <property type="component" value="Unassembled WGS sequence"/>
</dbReference>
<proteinExistence type="predicted"/>
<reference evidence="2" key="1">
    <citation type="submission" date="2016-10" db="EMBL/GenBank/DDBJ databases">
        <authorList>
            <person name="Varghese N."/>
            <person name="Submissions S."/>
        </authorList>
    </citation>
    <scope>NUCLEOTIDE SEQUENCE [LARGE SCALE GENOMIC DNA]</scope>
    <source>
        <strain evidence="2">DSM 24729</strain>
    </source>
</reference>
<gene>
    <name evidence="1" type="ORF">SAMN04487992_11361</name>
</gene>
<dbReference type="EMBL" id="FNBD01000013">
    <property type="protein sequence ID" value="SDF38586.1"/>
    <property type="molecule type" value="Genomic_DNA"/>
</dbReference>